<dbReference type="SUPFAM" id="SSF53955">
    <property type="entry name" value="Lysozyme-like"/>
    <property type="match status" value="1"/>
</dbReference>
<dbReference type="Proteomes" id="UP000737402">
    <property type="component" value="Unassembled WGS sequence"/>
</dbReference>
<organism evidence="2 3">
    <name type="scientific">Sutcliffiella tianshenii</name>
    <dbReference type="NCBI Taxonomy" id="1463404"/>
    <lineage>
        <taxon>Bacteria</taxon>
        <taxon>Bacillati</taxon>
        <taxon>Bacillota</taxon>
        <taxon>Bacilli</taxon>
        <taxon>Bacillales</taxon>
        <taxon>Bacillaceae</taxon>
        <taxon>Sutcliffiella</taxon>
    </lineage>
</organism>
<dbReference type="Gene3D" id="3.40.50.12090">
    <property type="match status" value="2"/>
</dbReference>
<dbReference type="InterPro" id="IPR051922">
    <property type="entry name" value="Bact_Sporulation_Assoc"/>
</dbReference>
<evidence type="ECO:0000313" key="2">
    <source>
        <dbReference type="EMBL" id="MBM7618400.1"/>
    </source>
</evidence>
<dbReference type="Pfam" id="PF04122">
    <property type="entry name" value="CW_binding_2"/>
    <property type="match status" value="3"/>
</dbReference>
<dbReference type="PANTHER" id="PTHR30032:SF8">
    <property type="entry name" value="GERMINATION-SPECIFIC N-ACETYLMURAMOYL-L-ALANINE AMIDASE"/>
    <property type="match status" value="1"/>
</dbReference>
<dbReference type="EMBL" id="JAFBED010000001">
    <property type="protein sequence ID" value="MBM7618400.1"/>
    <property type="molecule type" value="Genomic_DNA"/>
</dbReference>
<evidence type="ECO:0000313" key="3">
    <source>
        <dbReference type="Proteomes" id="UP000737402"/>
    </source>
</evidence>
<dbReference type="InterPro" id="IPR023346">
    <property type="entry name" value="Lysozyme-like_dom_sf"/>
</dbReference>
<proteinExistence type="predicted"/>
<dbReference type="PANTHER" id="PTHR30032">
    <property type="entry name" value="N-ACETYLMURAMOYL-L-ALANINE AMIDASE-RELATED"/>
    <property type="match status" value="1"/>
</dbReference>
<dbReference type="Gene3D" id="1.10.530.10">
    <property type="match status" value="1"/>
</dbReference>
<sequence length="746" mass="82871">MAVDKGFAEMDVQKHQMNPIGANTVVFGNYKINISNGETSSVSVSVYTNDRLIEEWEDEFAGISKVYTWKKDEKHYFLLESTLSGTGSFTRFVIFELNDDEMQRVLLSNDYQAGSIEMVDDRIEVTYLDSNGNHLESNSLLKDLYVQNNDGTISLTEQGIKANVEMNSPRQEIFSFQSTGAEDDLKGENPTTSELNNLLTQEALKAGIPPEIIKAIAWQESSWRQYRTNDDPNGTWEKGDPIVSFDGGIGIMQITEPNMTADRAIRLKTDIVYNIQEGIRILKDKWTYSNWGRIPQINGNDMKIMEDWYFAIMAYNGISRRNDPQYYPNNTYQDVIYSHIERYSQVVTTAFPVQLLREDIYYTNSGSLQFRKPHYHINGPYQTSKHLFNSGDIVKATESGVRLRTTPEGTEVRKTLAGEALQIVGAYQAGTNNSNHFVWYPVKDMHSNETYYIASSYLENMRISGVNRYATAVSISRAGWDKSDVVVLARGDNFPDALAGTPLAYQLNAPILLTKSNELIEETKQELLRLDAKKIIILGGSSAITPEVENIIRDLGIEVERIAGTTRFETAKLIANKMGKSFSTVVVTNGYGFPDALAIAPYAARNGIPILLTEKGYIPGPTKTLLANASNTIVVGGTSVVSNHLLKLMPKAVRVSGSTRYETAYKIGTEFNFSSNTGLVVNGHDFPDALTGSVLAAKLNAPLLLVNPSYLPVETQNLVDAKGFNQLSVLGGTAAVKNESVLRLIK</sequence>
<accession>A0ABS2NUR6</accession>
<dbReference type="InterPro" id="IPR008258">
    <property type="entry name" value="Transglycosylase_SLT_dom_1"/>
</dbReference>
<reference evidence="2 3" key="1">
    <citation type="submission" date="2021-01" db="EMBL/GenBank/DDBJ databases">
        <title>Genomic Encyclopedia of Type Strains, Phase IV (KMG-IV): sequencing the most valuable type-strain genomes for metagenomic binning, comparative biology and taxonomic classification.</title>
        <authorList>
            <person name="Goeker M."/>
        </authorList>
    </citation>
    <scope>NUCLEOTIDE SEQUENCE [LARGE SCALE GENOMIC DNA]</scope>
    <source>
        <strain evidence="2 3">DSM 25879</strain>
    </source>
</reference>
<keyword evidence="3" id="KW-1185">Reference proteome</keyword>
<protein>
    <submittedName>
        <fullName evidence="2">Cell wall-binding protein</fullName>
    </submittedName>
</protein>
<evidence type="ECO:0000259" key="1">
    <source>
        <dbReference type="Pfam" id="PF01464"/>
    </source>
</evidence>
<dbReference type="InterPro" id="IPR007253">
    <property type="entry name" value="Cell_wall-bd_2"/>
</dbReference>
<name>A0ABS2NUR6_9BACI</name>
<gene>
    <name evidence="2" type="ORF">JOC95_000242</name>
</gene>
<dbReference type="Pfam" id="PF01464">
    <property type="entry name" value="SLT"/>
    <property type="match status" value="1"/>
</dbReference>
<feature type="domain" description="Transglycosylase SLT" evidence="1">
    <location>
        <begin position="200"/>
        <end position="321"/>
    </location>
</feature>
<comment type="caution">
    <text evidence="2">The sequence shown here is derived from an EMBL/GenBank/DDBJ whole genome shotgun (WGS) entry which is preliminary data.</text>
</comment>